<keyword evidence="3" id="KW-1185">Reference proteome</keyword>
<sequence>MEGTYSFADGGPLPRGDPYAQAYTANVTKPLHRYESQTTHAHPGGIYPQQSATNDLSQKFKPRFEDGSEIRLECMPSLARRADQDLLDYLQKRKISFHFLNDIDDFLKRHPGLLKACPSWCHQLNTLSPLQAYLFFVKGYLRPARYVDGALPAPEDEQIPVHPISLEHHSHDPELFDHITDIGQCLELLGRLDEVVWLLTQAYHSGHRLTEQQILLLTMATYAQPVDVLKYYEYCYMPSLHSNRFIQKHNVLGHLVRNPVPPSRPASTATRAQRPSARSARSTRRARRARKARYRREPVRDQPFGLKASGVEIMRTHRNTRNAMAKAADRGDDAVAVLIDCFAEALQTRCARRMGRDELNRVCEVACEALERDYLTAEGRDIVDLVMDLVPQAKNSRVPTHFHPFVSNPTGASFGIRSRHVRTAVNQVKVLYAQEAMRVPKPSLAREVKKAEYRLADVVGRYARMDGTMNKTEYDFLRSKFPWRRFDYAAEYDEINPERLDVLVLLQSWI</sequence>
<organism evidence="2 3">
    <name type="scientific">Aureobasidium pullulans</name>
    <name type="common">Black yeast</name>
    <name type="synonym">Pullularia pullulans</name>
    <dbReference type="NCBI Taxonomy" id="5580"/>
    <lineage>
        <taxon>Eukaryota</taxon>
        <taxon>Fungi</taxon>
        <taxon>Dikarya</taxon>
        <taxon>Ascomycota</taxon>
        <taxon>Pezizomycotina</taxon>
        <taxon>Dothideomycetes</taxon>
        <taxon>Dothideomycetidae</taxon>
        <taxon>Dothideales</taxon>
        <taxon>Saccotheciaceae</taxon>
        <taxon>Aureobasidium</taxon>
    </lineage>
</organism>
<evidence type="ECO:0000313" key="2">
    <source>
        <dbReference type="EMBL" id="KAK5999527.1"/>
    </source>
</evidence>
<gene>
    <name evidence="2" type="ORF">QM012_005380</name>
</gene>
<proteinExistence type="predicted"/>
<dbReference type="Proteomes" id="UP001341245">
    <property type="component" value="Unassembled WGS sequence"/>
</dbReference>
<comment type="caution">
    <text evidence="2">The sequence shown here is derived from an EMBL/GenBank/DDBJ whole genome shotgun (WGS) entry which is preliminary data.</text>
</comment>
<feature type="compositionally biased region" description="Low complexity" evidence="1">
    <location>
        <begin position="266"/>
        <end position="280"/>
    </location>
</feature>
<accession>A0ABR0T5Y4</accession>
<evidence type="ECO:0000313" key="3">
    <source>
        <dbReference type="Proteomes" id="UP001341245"/>
    </source>
</evidence>
<reference evidence="2 3" key="1">
    <citation type="submission" date="2023-11" db="EMBL/GenBank/DDBJ databases">
        <title>Draft genome sequence and annotation of the polyextremotolerant black yeast-like fungus Aureobasidium pullulans NRRL 62042.</title>
        <authorList>
            <person name="Dielentheis-Frenken M.R.E."/>
            <person name="Wibberg D."/>
            <person name="Blank L.M."/>
            <person name="Tiso T."/>
        </authorList>
    </citation>
    <scope>NUCLEOTIDE SEQUENCE [LARGE SCALE GENOMIC DNA]</scope>
    <source>
        <strain evidence="2 3">NRRL 62042</strain>
    </source>
</reference>
<feature type="region of interest" description="Disordered" evidence="1">
    <location>
        <begin position="258"/>
        <end position="296"/>
    </location>
</feature>
<evidence type="ECO:0000256" key="1">
    <source>
        <dbReference type="SAM" id="MobiDB-lite"/>
    </source>
</evidence>
<dbReference type="EMBL" id="JASGXD010000023">
    <property type="protein sequence ID" value="KAK5999527.1"/>
    <property type="molecule type" value="Genomic_DNA"/>
</dbReference>
<protein>
    <submittedName>
        <fullName evidence="2">Uncharacterized protein</fullName>
    </submittedName>
</protein>
<feature type="compositionally biased region" description="Basic residues" evidence="1">
    <location>
        <begin position="281"/>
        <end position="294"/>
    </location>
</feature>
<name>A0ABR0T5Y4_AURPU</name>